<dbReference type="InterPro" id="IPR029035">
    <property type="entry name" value="DHS-like_NAD/FAD-binding_dom"/>
</dbReference>
<dbReference type="STRING" id="649349.Lbys_0083"/>
<proteinExistence type="predicted"/>
<dbReference type="Gene3D" id="3.40.50.1220">
    <property type="entry name" value="TPP-binding domain"/>
    <property type="match status" value="1"/>
</dbReference>
<evidence type="ECO:0000256" key="4">
    <source>
        <dbReference type="PROSITE-ProRule" id="PRU00236"/>
    </source>
</evidence>
<evidence type="ECO:0000256" key="1">
    <source>
        <dbReference type="ARBA" id="ARBA00012928"/>
    </source>
</evidence>
<dbReference type="Gene3D" id="3.30.1600.10">
    <property type="entry name" value="SIR2/SIRT2 'Small Domain"/>
    <property type="match status" value="1"/>
</dbReference>
<dbReference type="AlphaFoldDB" id="E4RSM9"/>
<evidence type="ECO:0000313" key="7">
    <source>
        <dbReference type="Proteomes" id="UP000007435"/>
    </source>
</evidence>
<evidence type="ECO:0000256" key="3">
    <source>
        <dbReference type="ARBA" id="ARBA00023027"/>
    </source>
</evidence>
<protein>
    <recommendedName>
        <fullName evidence="1">protein acetyllysine N-acetyltransferase</fullName>
        <ecNumber evidence="1">2.3.1.286</ecNumber>
    </recommendedName>
</protein>
<feature type="domain" description="Deacetylase sirtuin-type" evidence="5">
    <location>
        <begin position="1"/>
        <end position="225"/>
    </location>
</feature>
<name>E4RSM9_LEAB4</name>
<gene>
    <name evidence="6" type="ordered locus">Lbys_0083</name>
</gene>
<keyword evidence="7" id="KW-1185">Reference proteome</keyword>
<dbReference type="InterPro" id="IPR026591">
    <property type="entry name" value="Sirtuin_cat_small_dom_sf"/>
</dbReference>
<dbReference type="PANTHER" id="PTHR11085">
    <property type="entry name" value="NAD-DEPENDENT PROTEIN DEACYLASE SIRTUIN-5, MITOCHONDRIAL-RELATED"/>
    <property type="match status" value="1"/>
</dbReference>
<dbReference type="InterPro" id="IPR050134">
    <property type="entry name" value="NAD-dep_sirtuin_deacylases"/>
</dbReference>
<dbReference type="GO" id="GO:0070403">
    <property type="term" value="F:NAD+ binding"/>
    <property type="evidence" value="ECO:0007669"/>
    <property type="project" value="InterPro"/>
</dbReference>
<dbReference type="OrthoDB" id="9800582at2"/>
<dbReference type="GO" id="GO:0017136">
    <property type="term" value="F:histone deacetylase activity, NAD-dependent"/>
    <property type="evidence" value="ECO:0007669"/>
    <property type="project" value="TreeGrafter"/>
</dbReference>
<dbReference type="HOGENOM" id="CLU_023643_3_1_10"/>
<dbReference type="EMBL" id="CP002305">
    <property type="protein sequence ID" value="ADQ15879.1"/>
    <property type="molecule type" value="Genomic_DNA"/>
</dbReference>
<dbReference type="PROSITE" id="PS50305">
    <property type="entry name" value="SIRTUIN"/>
    <property type="match status" value="1"/>
</dbReference>
<organism evidence="6 7">
    <name type="scientific">Leadbetterella byssophila (strain DSM 17132 / JCM 16389 / KACC 11308 / NBRC 106382 / 4M15)</name>
    <dbReference type="NCBI Taxonomy" id="649349"/>
    <lineage>
        <taxon>Bacteria</taxon>
        <taxon>Pseudomonadati</taxon>
        <taxon>Bacteroidota</taxon>
        <taxon>Cytophagia</taxon>
        <taxon>Cytophagales</taxon>
        <taxon>Leadbetterellaceae</taxon>
        <taxon>Leadbetterella</taxon>
    </lineage>
</organism>
<comment type="caution">
    <text evidence="4">Lacks conserved residue(s) required for the propagation of feature annotation.</text>
</comment>
<dbReference type="InterPro" id="IPR003000">
    <property type="entry name" value="Sirtuin"/>
</dbReference>
<accession>E4RSM9</accession>
<evidence type="ECO:0000259" key="5">
    <source>
        <dbReference type="PROSITE" id="PS50305"/>
    </source>
</evidence>
<dbReference type="eggNOG" id="COG0846">
    <property type="taxonomic scope" value="Bacteria"/>
</dbReference>
<dbReference type="Proteomes" id="UP000007435">
    <property type="component" value="Chromosome"/>
</dbReference>
<dbReference type="PANTHER" id="PTHR11085:SF4">
    <property type="entry name" value="NAD-DEPENDENT PROTEIN DEACYLASE"/>
    <property type="match status" value="1"/>
</dbReference>
<evidence type="ECO:0000313" key="6">
    <source>
        <dbReference type="EMBL" id="ADQ15879.1"/>
    </source>
</evidence>
<dbReference type="Pfam" id="PF02146">
    <property type="entry name" value="SIR2"/>
    <property type="match status" value="1"/>
</dbReference>
<dbReference type="InterPro" id="IPR026590">
    <property type="entry name" value="Ssirtuin_cat_dom"/>
</dbReference>
<dbReference type="SUPFAM" id="SSF52467">
    <property type="entry name" value="DHS-like NAD/FAD-binding domain"/>
    <property type="match status" value="1"/>
</dbReference>
<reference key="1">
    <citation type="submission" date="2010-11" db="EMBL/GenBank/DDBJ databases">
        <title>The complete genome of Leadbetterella byssophila DSM 17132.</title>
        <authorList>
            <consortium name="US DOE Joint Genome Institute (JGI-PGF)"/>
            <person name="Lucas S."/>
            <person name="Copeland A."/>
            <person name="Lapidus A."/>
            <person name="Glavina del Rio T."/>
            <person name="Dalin E."/>
            <person name="Tice H."/>
            <person name="Bruce D."/>
            <person name="Goodwin L."/>
            <person name="Pitluck S."/>
            <person name="Kyrpides N."/>
            <person name="Mavromatis K."/>
            <person name="Ivanova N."/>
            <person name="Teshima H."/>
            <person name="Brettin T."/>
            <person name="Detter J.C."/>
            <person name="Han C."/>
            <person name="Tapia R."/>
            <person name="Land M."/>
            <person name="Hauser L."/>
            <person name="Markowitz V."/>
            <person name="Cheng J.-F."/>
            <person name="Hugenholtz P."/>
            <person name="Woyke T."/>
            <person name="Wu D."/>
            <person name="Tindall B."/>
            <person name="Pomrenke H.G."/>
            <person name="Brambilla E."/>
            <person name="Klenk H.-P."/>
            <person name="Eisen J.A."/>
        </authorList>
    </citation>
    <scope>NUCLEOTIDE SEQUENCE [LARGE SCALE GENOMIC DNA]</scope>
    <source>
        <strain>DSM 17132</strain>
    </source>
</reference>
<sequence length="225" mass="25001">MNIVVLSGAGMSAESGLKTFRDMGGLWESFKIEDVATPEAFRKDPDTVLRFYNERRKQAYVAEPNPGHKLLAELELTHSVKIITQNVDGLHEKAGSRTVLHLHGELSKVRSTGNPELIYEIGGDSIKSGQLAEDGFPLRPHIVWFGEEVPLMPLAEEWVAEAELFIVVGTSLQVYPAAGLLQYAHCPVWVIDPHKSNFNFRSNVQFISLSASLGLRHLVQVLDLM</sequence>
<keyword evidence="2" id="KW-0808">Transferase</keyword>
<dbReference type="EC" id="2.3.1.286" evidence="1"/>
<dbReference type="KEGG" id="lby:Lbys_0083"/>
<keyword evidence="3" id="KW-0520">NAD</keyword>
<reference evidence="6 7" key="2">
    <citation type="journal article" date="2011" name="Stand. Genomic Sci.">
        <title>Complete genome sequence of Leadbetterella byssophila type strain (4M15).</title>
        <authorList>
            <person name="Abt B."/>
            <person name="Teshima H."/>
            <person name="Lucas S."/>
            <person name="Lapidus A."/>
            <person name="Del Rio T.G."/>
            <person name="Nolan M."/>
            <person name="Tice H."/>
            <person name="Cheng J.F."/>
            <person name="Pitluck S."/>
            <person name="Liolios K."/>
            <person name="Pagani I."/>
            <person name="Ivanova N."/>
            <person name="Mavromatis K."/>
            <person name="Pati A."/>
            <person name="Tapia R."/>
            <person name="Han C."/>
            <person name="Goodwin L."/>
            <person name="Chen A."/>
            <person name="Palaniappan K."/>
            <person name="Land M."/>
            <person name="Hauser L."/>
            <person name="Chang Y.J."/>
            <person name="Jeffries C.D."/>
            <person name="Rohde M."/>
            <person name="Goker M."/>
            <person name="Tindall B.J."/>
            <person name="Detter J.C."/>
            <person name="Woyke T."/>
            <person name="Bristow J."/>
            <person name="Eisen J.A."/>
            <person name="Markowitz V."/>
            <person name="Hugenholtz P."/>
            <person name="Klenk H.P."/>
            <person name="Kyrpides N.C."/>
        </authorList>
    </citation>
    <scope>NUCLEOTIDE SEQUENCE [LARGE SCALE GENOMIC DNA]</scope>
    <source>
        <strain evidence="7">DSM 17132 / JCM 16389 / KACC 11308 / NBRC 106382 / 4M15</strain>
    </source>
</reference>
<evidence type="ECO:0000256" key="2">
    <source>
        <dbReference type="ARBA" id="ARBA00022679"/>
    </source>
</evidence>
<dbReference type="RefSeq" id="WP_013406936.1">
    <property type="nucleotide sequence ID" value="NC_014655.1"/>
</dbReference>